<dbReference type="NCBIfam" id="TIGR04102">
    <property type="entry name" value="SWIM_PBPRA1643"/>
    <property type="match status" value="1"/>
</dbReference>
<dbReference type="Proteomes" id="UP000754644">
    <property type="component" value="Unassembled WGS sequence"/>
</dbReference>
<dbReference type="InterPro" id="IPR004027">
    <property type="entry name" value="SEC_C_motif"/>
</dbReference>
<organism evidence="1 2">
    <name type="scientific">SAR86 cluster bacterium</name>
    <dbReference type="NCBI Taxonomy" id="2030880"/>
    <lineage>
        <taxon>Bacteria</taxon>
        <taxon>Pseudomonadati</taxon>
        <taxon>Pseudomonadota</taxon>
        <taxon>Gammaproteobacteria</taxon>
        <taxon>SAR86 cluster</taxon>
    </lineage>
</organism>
<dbReference type="PANTHER" id="PTHR33747">
    <property type="entry name" value="UPF0225 PROTEIN SCO1677"/>
    <property type="match status" value="1"/>
</dbReference>
<evidence type="ECO:0000313" key="2">
    <source>
        <dbReference type="Proteomes" id="UP000754644"/>
    </source>
</evidence>
<protein>
    <submittedName>
        <fullName evidence="1">SEC-C domain-containing protein</fullName>
    </submittedName>
</protein>
<reference evidence="1" key="1">
    <citation type="submission" date="2020-05" db="EMBL/GenBank/DDBJ databases">
        <title>Sulfur intermediates as new biogeochemical hubs in an aquatic model microbial ecosystem.</title>
        <authorList>
            <person name="Vigneron A."/>
        </authorList>
    </citation>
    <scope>NUCLEOTIDE SEQUENCE</scope>
    <source>
        <strain evidence="1">Bin.250</strain>
    </source>
</reference>
<dbReference type="AlphaFoldDB" id="A0A972W0G9"/>
<gene>
    <name evidence="1" type="ORF">HQ497_15835</name>
</gene>
<comment type="caution">
    <text evidence="1">The sequence shown here is derived from an EMBL/GenBank/DDBJ whole genome shotgun (WGS) entry which is preliminary data.</text>
</comment>
<name>A0A972W0G9_9GAMM</name>
<sequence>MSKYPHKDLPLKKPKFDSAVFETKKPPRLGSQRGPLKLTVKDEARRLEIKAICADKSWFCEITVDPEADENIKDLTFLQDKQVVATSTRLAGRNDPCPCGSGKKYKQCCAK</sequence>
<dbReference type="Gene3D" id="3.10.450.50">
    <property type="match status" value="1"/>
</dbReference>
<proteinExistence type="predicted"/>
<dbReference type="Pfam" id="PF02810">
    <property type="entry name" value="SEC-C"/>
    <property type="match status" value="1"/>
</dbReference>
<evidence type="ECO:0000313" key="1">
    <source>
        <dbReference type="EMBL" id="NQV66831.1"/>
    </source>
</evidence>
<dbReference type="InterPro" id="IPR026368">
    <property type="entry name" value="SWIM_PBPRA1643"/>
</dbReference>
<dbReference type="EMBL" id="JABMOJ010000590">
    <property type="protein sequence ID" value="NQV66831.1"/>
    <property type="molecule type" value="Genomic_DNA"/>
</dbReference>
<dbReference type="SUPFAM" id="SSF103642">
    <property type="entry name" value="Sec-C motif"/>
    <property type="match status" value="1"/>
</dbReference>
<dbReference type="PANTHER" id="PTHR33747:SF1">
    <property type="entry name" value="ADENYLATE CYCLASE-ASSOCIATED CAP C-TERMINAL DOMAIN-CONTAINING PROTEIN"/>
    <property type="match status" value="1"/>
</dbReference>
<accession>A0A972W0G9</accession>